<dbReference type="InterPro" id="IPR000195">
    <property type="entry name" value="Rab-GAP-TBC_dom"/>
</dbReference>
<dbReference type="InParanoid" id="H2AP55"/>
<organism evidence="4 5">
    <name type="scientific">Kazachstania africana (strain ATCC 22294 / BCRC 22015 / CBS 2517 / CECT 1963 / NBRC 1671 / NRRL Y-8276)</name>
    <name type="common">Yeast</name>
    <name type="synonym">Kluyveromyces africanus</name>
    <dbReference type="NCBI Taxonomy" id="1071382"/>
    <lineage>
        <taxon>Eukaryota</taxon>
        <taxon>Fungi</taxon>
        <taxon>Dikarya</taxon>
        <taxon>Ascomycota</taxon>
        <taxon>Saccharomycotina</taxon>
        <taxon>Saccharomycetes</taxon>
        <taxon>Saccharomycetales</taxon>
        <taxon>Saccharomycetaceae</taxon>
        <taxon>Kazachstania</taxon>
    </lineage>
</organism>
<name>H2AP55_KAZAF</name>
<proteinExistence type="predicted"/>
<dbReference type="GO" id="GO:0005934">
    <property type="term" value="C:cellular bud tip"/>
    <property type="evidence" value="ECO:0007669"/>
    <property type="project" value="EnsemblFungi"/>
</dbReference>
<dbReference type="AlphaFoldDB" id="H2AP55"/>
<feature type="coiled-coil region" evidence="1">
    <location>
        <begin position="478"/>
        <end position="512"/>
    </location>
</feature>
<dbReference type="STRING" id="1071382.H2AP55"/>
<evidence type="ECO:0000259" key="3">
    <source>
        <dbReference type="PROSITE" id="PS50086"/>
    </source>
</evidence>
<dbReference type="Proteomes" id="UP000005220">
    <property type="component" value="Chromosome 1"/>
</dbReference>
<evidence type="ECO:0000313" key="5">
    <source>
        <dbReference type="Proteomes" id="UP000005220"/>
    </source>
</evidence>
<feature type="domain" description="Rab-GAP TBC" evidence="3">
    <location>
        <begin position="192"/>
        <end position="371"/>
    </location>
</feature>
<dbReference type="GO" id="GO:0005798">
    <property type="term" value="C:Golgi-associated vesicle"/>
    <property type="evidence" value="ECO:0007669"/>
    <property type="project" value="EnsemblFungi"/>
</dbReference>
<accession>H2AP55</accession>
<dbReference type="SMART" id="SM00164">
    <property type="entry name" value="TBC"/>
    <property type="match status" value="1"/>
</dbReference>
<dbReference type="InterPro" id="IPR050302">
    <property type="entry name" value="Rab_GAP_TBC_domain"/>
</dbReference>
<dbReference type="Gene3D" id="1.10.472.80">
    <property type="entry name" value="Ypt/Rab-GAP domain of gyp1p, domain 3"/>
    <property type="match status" value="1"/>
</dbReference>
<dbReference type="GO" id="GO:0005096">
    <property type="term" value="F:GTPase activator activity"/>
    <property type="evidence" value="ECO:0007669"/>
    <property type="project" value="TreeGrafter"/>
</dbReference>
<dbReference type="GO" id="GO:0017157">
    <property type="term" value="P:regulation of exocytosis"/>
    <property type="evidence" value="ECO:0007669"/>
    <property type="project" value="EnsemblFungi"/>
</dbReference>
<dbReference type="GO" id="GO:0031267">
    <property type="term" value="F:small GTPase binding"/>
    <property type="evidence" value="ECO:0007669"/>
    <property type="project" value="TreeGrafter"/>
</dbReference>
<dbReference type="KEGG" id="kaf:KAFR_0A07210"/>
<keyword evidence="1" id="KW-0175">Coiled coil</keyword>
<dbReference type="GO" id="GO:0005886">
    <property type="term" value="C:plasma membrane"/>
    <property type="evidence" value="ECO:0007669"/>
    <property type="project" value="EnsemblFungi"/>
</dbReference>
<dbReference type="GeneID" id="13886342"/>
<dbReference type="eggNOG" id="KOG1102">
    <property type="taxonomic scope" value="Eukaryota"/>
</dbReference>
<dbReference type="GO" id="GO:0005935">
    <property type="term" value="C:cellular bud neck"/>
    <property type="evidence" value="ECO:0007669"/>
    <property type="project" value="EnsemblFungi"/>
</dbReference>
<dbReference type="PANTHER" id="PTHR47219:SF9">
    <property type="entry name" value="GTPASE ACTIVATING PROTEIN AND CENTROSOME-ASSOCIATED, ISOFORM B"/>
    <property type="match status" value="1"/>
</dbReference>
<gene>
    <name evidence="4" type="primary">KAFR0A07210</name>
    <name evidence="4" type="ORF">KAFR_0A07210</name>
</gene>
<dbReference type="PANTHER" id="PTHR47219">
    <property type="entry name" value="RAB GTPASE-ACTIVATING PROTEIN 1-LIKE"/>
    <property type="match status" value="1"/>
</dbReference>
<dbReference type="Pfam" id="PF23436">
    <property type="entry name" value="RabGap-TBC_2"/>
    <property type="match status" value="1"/>
</dbReference>
<dbReference type="RefSeq" id="XP_003955290.1">
    <property type="nucleotide sequence ID" value="XM_003955241.1"/>
</dbReference>
<sequence>MSDIELFKEKEEQENTTVTPVESSLTDTSDLVNNVREVPPVPETLNSPELAEEESKIEKAIESMAPPPLPPKMHPVDSSKMTPPPSLPPRNSSPQSSTELAPPVLPPRHVAAPSAQNQGIRIFTSPEAAKSMIIYQQEQIVKILKDETKYKAQNSSAIIPDEITEEWGKLISAPYETIHQYSVDIETLLVAHVPEDIRANVWDSLSFNYCHNWEIVYSSLLENDFISDDTLLYDLQNSDYVPADLLESIFNVIKGAILLNDDIKYNESLIFIATCIYHVVKDEVRAFGLLSTLLKFYDAKQLYLENSPGLSMLLFQFDRLLEENSPQIYSFLVKRGIRSSMYMSNYFLTFFSSILPIESSSNVMDLVFFEGLGSLLKIALTLMIKNKDKIISLEFDDLLFFLRNNLFDVYLNEGTTREENNESDDDNASVMHKNAVVSITADNLDIKKLIEDALNESSITPEELAKYESEYNEIHLNELAQQEQISQLEESNMKLQKQVRELEIKHTILSREHVTIANELLQNRLKMESVVKENTNMKLEVLGMEKEINTQIKKNKEIQRRSVPVELSKDLEKTLKKNATVMQQNLILQDRVTDLERVIEEIRRATEAGELYQPANAASDKLSKTPVIGGSWNGFKKVFS</sequence>
<dbReference type="GO" id="GO:0000131">
    <property type="term" value="C:incipient cellular bud site"/>
    <property type="evidence" value="ECO:0007669"/>
    <property type="project" value="EnsemblFungi"/>
</dbReference>
<dbReference type="PROSITE" id="PS50086">
    <property type="entry name" value="TBC_RABGAP"/>
    <property type="match status" value="1"/>
</dbReference>
<dbReference type="HOGENOM" id="CLU_005350_11_0_1"/>
<dbReference type="GO" id="GO:0006888">
    <property type="term" value="P:endoplasmic reticulum to Golgi vesicle-mediated transport"/>
    <property type="evidence" value="ECO:0007669"/>
    <property type="project" value="EnsemblFungi"/>
</dbReference>
<evidence type="ECO:0000313" key="4">
    <source>
        <dbReference type="EMBL" id="CCF56155.1"/>
    </source>
</evidence>
<evidence type="ECO:0000256" key="1">
    <source>
        <dbReference type="SAM" id="Coils"/>
    </source>
</evidence>
<dbReference type="OrthoDB" id="295078at2759"/>
<evidence type="ECO:0000256" key="2">
    <source>
        <dbReference type="SAM" id="MobiDB-lite"/>
    </source>
</evidence>
<feature type="region of interest" description="Disordered" evidence="2">
    <location>
        <begin position="1"/>
        <end position="112"/>
    </location>
</feature>
<keyword evidence="5" id="KW-1185">Reference proteome</keyword>
<feature type="compositionally biased region" description="Polar residues" evidence="2">
    <location>
        <begin position="15"/>
        <end position="31"/>
    </location>
</feature>
<feature type="compositionally biased region" description="Basic and acidic residues" evidence="2">
    <location>
        <begin position="1"/>
        <end position="13"/>
    </location>
</feature>
<protein>
    <recommendedName>
        <fullName evidence="3">Rab-GAP TBC domain-containing protein</fullName>
    </recommendedName>
</protein>
<reference evidence="4 5" key="1">
    <citation type="journal article" date="2011" name="Proc. Natl. Acad. Sci. U.S.A.">
        <title>Evolutionary erosion of yeast sex chromosomes by mating-type switching accidents.</title>
        <authorList>
            <person name="Gordon J.L."/>
            <person name="Armisen D."/>
            <person name="Proux-Wera E."/>
            <person name="Oheigeartaigh S.S."/>
            <person name="Byrne K.P."/>
            <person name="Wolfe K.H."/>
        </authorList>
    </citation>
    <scope>NUCLEOTIDE SEQUENCE [LARGE SCALE GENOMIC DNA]</scope>
    <source>
        <strain evidence="5">ATCC 22294 / BCRC 22015 / CBS 2517 / CECT 1963 / NBRC 1671 / NRRL Y-8276</strain>
    </source>
</reference>
<dbReference type="EMBL" id="HE650821">
    <property type="protein sequence ID" value="CCF56155.1"/>
    <property type="molecule type" value="Genomic_DNA"/>
</dbReference>
<dbReference type="InterPro" id="IPR035969">
    <property type="entry name" value="Rab-GAP_TBC_sf"/>
</dbReference>
<dbReference type="SUPFAM" id="SSF47923">
    <property type="entry name" value="Ypt/Rab-GAP domain of gyp1p"/>
    <property type="match status" value="2"/>
</dbReference>